<gene>
    <name evidence="1" type="ORF">RHMOL_Rhmol04G0151300</name>
</gene>
<keyword evidence="2" id="KW-1185">Reference proteome</keyword>
<comment type="caution">
    <text evidence="1">The sequence shown here is derived from an EMBL/GenBank/DDBJ whole genome shotgun (WGS) entry which is preliminary data.</text>
</comment>
<protein>
    <submittedName>
        <fullName evidence="1">Uncharacterized protein</fullName>
    </submittedName>
</protein>
<proteinExistence type="predicted"/>
<sequence>MDHFLLLCTPVWSIWTRLLAWNGALFNNEALDWNDTLEMIELKIIFWARIEQARDPILTLQKTSFSDWIASLLPCNVCVVWVVCVV</sequence>
<name>A0ACC0P1Q9_RHOML</name>
<evidence type="ECO:0000313" key="2">
    <source>
        <dbReference type="Proteomes" id="UP001062846"/>
    </source>
</evidence>
<organism evidence="1 2">
    <name type="scientific">Rhododendron molle</name>
    <name type="common">Chinese azalea</name>
    <name type="synonym">Azalea mollis</name>
    <dbReference type="NCBI Taxonomy" id="49168"/>
    <lineage>
        <taxon>Eukaryota</taxon>
        <taxon>Viridiplantae</taxon>
        <taxon>Streptophyta</taxon>
        <taxon>Embryophyta</taxon>
        <taxon>Tracheophyta</taxon>
        <taxon>Spermatophyta</taxon>
        <taxon>Magnoliopsida</taxon>
        <taxon>eudicotyledons</taxon>
        <taxon>Gunneridae</taxon>
        <taxon>Pentapetalae</taxon>
        <taxon>asterids</taxon>
        <taxon>Ericales</taxon>
        <taxon>Ericaceae</taxon>
        <taxon>Ericoideae</taxon>
        <taxon>Rhodoreae</taxon>
        <taxon>Rhododendron</taxon>
    </lineage>
</organism>
<accession>A0ACC0P1Q9</accession>
<reference evidence="1" key="1">
    <citation type="submission" date="2022-02" db="EMBL/GenBank/DDBJ databases">
        <title>Plant Genome Project.</title>
        <authorList>
            <person name="Zhang R.-G."/>
        </authorList>
    </citation>
    <scope>NUCLEOTIDE SEQUENCE</scope>
    <source>
        <strain evidence="1">AT1</strain>
    </source>
</reference>
<dbReference type="EMBL" id="CM046391">
    <property type="protein sequence ID" value="KAI8559154.1"/>
    <property type="molecule type" value="Genomic_DNA"/>
</dbReference>
<evidence type="ECO:0000313" key="1">
    <source>
        <dbReference type="EMBL" id="KAI8559154.1"/>
    </source>
</evidence>
<dbReference type="Proteomes" id="UP001062846">
    <property type="component" value="Chromosome 4"/>
</dbReference>